<dbReference type="EMBL" id="CAJNRE010017554">
    <property type="protein sequence ID" value="CAF2155946.1"/>
    <property type="molecule type" value="Genomic_DNA"/>
</dbReference>
<accession>A0A816Y7Z8</accession>
<gene>
    <name evidence="1" type="ORF">MBJ925_LOCUS32179</name>
</gene>
<dbReference type="Proteomes" id="UP000663824">
    <property type="component" value="Unassembled WGS sequence"/>
</dbReference>
<organism evidence="1 2">
    <name type="scientific">Rotaria magnacalcarata</name>
    <dbReference type="NCBI Taxonomy" id="392030"/>
    <lineage>
        <taxon>Eukaryota</taxon>
        <taxon>Metazoa</taxon>
        <taxon>Spiralia</taxon>
        <taxon>Gnathifera</taxon>
        <taxon>Rotifera</taxon>
        <taxon>Eurotatoria</taxon>
        <taxon>Bdelloidea</taxon>
        <taxon>Philodinida</taxon>
        <taxon>Philodinidae</taxon>
        <taxon>Rotaria</taxon>
    </lineage>
</organism>
<evidence type="ECO:0000313" key="2">
    <source>
        <dbReference type="Proteomes" id="UP000663824"/>
    </source>
</evidence>
<evidence type="ECO:0000313" key="1">
    <source>
        <dbReference type="EMBL" id="CAF2155946.1"/>
    </source>
</evidence>
<name>A0A816Y7Z8_9BILA</name>
<dbReference type="AlphaFoldDB" id="A0A816Y7Z8"/>
<reference evidence="1" key="1">
    <citation type="submission" date="2021-02" db="EMBL/GenBank/DDBJ databases">
        <authorList>
            <person name="Nowell W R."/>
        </authorList>
    </citation>
    <scope>NUCLEOTIDE SEQUENCE</scope>
</reference>
<protein>
    <submittedName>
        <fullName evidence="1">Uncharacterized protein</fullName>
    </submittedName>
</protein>
<comment type="caution">
    <text evidence="1">The sequence shown here is derived from an EMBL/GenBank/DDBJ whole genome shotgun (WGS) entry which is preliminary data.</text>
</comment>
<sequence length="315" mass="36287">MKTGEKSCVADIRFNQKVTDKRSEQFQRKFNVNVERQCLPAIGRSSDSFSCSNNPSYIIYDAIDIDLSYQKRVDEKPMSLNMKVNIPQQNPISIKYDEIIRSKKSFNGILKYSFNANDSAAEKTYTCDVNQPYVDSYSMNCQRERTNLTIDIDPKTGNKKFIVDLNRFTGERFGYETAFNFSTREIETTYYTLVTSRMMKHRFGTLSVITAKQKDQEVQRITTSTADFAGYKIRFLSANIKLKIQLDSYALISASQVLGKIGSHNGLFGLETVKKSYKLQIGDAPLTVYDVQHWKTYLENIQVELLMMQMEIVYN</sequence>
<proteinExistence type="predicted"/>